<organism evidence="2 3">
    <name type="scientific">Candidatus Doudnabacteria bacterium RIFCSPHIGHO2_01_52_17</name>
    <dbReference type="NCBI Taxonomy" id="1817820"/>
    <lineage>
        <taxon>Bacteria</taxon>
        <taxon>Candidatus Doudnaibacteriota</taxon>
    </lineage>
</organism>
<dbReference type="Proteomes" id="UP000176547">
    <property type="component" value="Unassembled WGS sequence"/>
</dbReference>
<evidence type="ECO:0000313" key="3">
    <source>
        <dbReference type="Proteomes" id="UP000176547"/>
    </source>
</evidence>
<gene>
    <name evidence="2" type="ORF">A3K06_02050</name>
</gene>
<comment type="caution">
    <text evidence="2">The sequence shown here is derived from an EMBL/GenBank/DDBJ whole genome shotgun (WGS) entry which is preliminary data.</text>
</comment>
<feature type="transmembrane region" description="Helical" evidence="1">
    <location>
        <begin position="26"/>
        <end position="48"/>
    </location>
</feature>
<protein>
    <recommendedName>
        <fullName evidence="4">PilN domain-containing protein</fullName>
    </recommendedName>
</protein>
<dbReference type="AlphaFoldDB" id="A0A1F5NEC7"/>
<reference evidence="2 3" key="1">
    <citation type="journal article" date="2016" name="Nat. Commun.">
        <title>Thousands of microbial genomes shed light on interconnected biogeochemical processes in an aquifer system.</title>
        <authorList>
            <person name="Anantharaman K."/>
            <person name="Brown C.T."/>
            <person name="Hug L.A."/>
            <person name="Sharon I."/>
            <person name="Castelle C.J."/>
            <person name="Probst A.J."/>
            <person name="Thomas B.C."/>
            <person name="Singh A."/>
            <person name="Wilkins M.J."/>
            <person name="Karaoz U."/>
            <person name="Brodie E.L."/>
            <person name="Williams K.H."/>
            <person name="Hubbard S.S."/>
            <person name="Banfield J.F."/>
        </authorList>
    </citation>
    <scope>NUCLEOTIDE SEQUENCE [LARGE SCALE GENOMIC DNA]</scope>
</reference>
<evidence type="ECO:0000256" key="1">
    <source>
        <dbReference type="SAM" id="Phobius"/>
    </source>
</evidence>
<keyword evidence="1" id="KW-1133">Transmembrane helix</keyword>
<dbReference type="PANTHER" id="PTHR40278">
    <property type="entry name" value="DNA UTILIZATION PROTEIN HOFN"/>
    <property type="match status" value="1"/>
</dbReference>
<dbReference type="EMBL" id="MFEG01000019">
    <property type="protein sequence ID" value="OGE76041.1"/>
    <property type="molecule type" value="Genomic_DNA"/>
</dbReference>
<evidence type="ECO:0008006" key="4">
    <source>
        <dbReference type="Google" id="ProtNLM"/>
    </source>
</evidence>
<evidence type="ECO:0000313" key="2">
    <source>
        <dbReference type="EMBL" id="OGE76041.1"/>
    </source>
</evidence>
<proteinExistence type="predicted"/>
<keyword evidence="1" id="KW-0812">Transmembrane</keyword>
<dbReference type="InterPro" id="IPR052534">
    <property type="entry name" value="Extracell_DNA_Util/SecSys_Comp"/>
</dbReference>
<accession>A0A1F5NEC7</accession>
<keyword evidence="1" id="KW-0472">Membrane</keyword>
<dbReference type="PANTHER" id="PTHR40278:SF1">
    <property type="entry name" value="DNA UTILIZATION PROTEIN HOFN"/>
    <property type="match status" value="1"/>
</dbReference>
<name>A0A1F5NEC7_9BACT</name>
<sequence>MAEINLLKDSTQARKSFSMEGPGKSIALYITGGLLVLELLLYGGLFWYEGNLEGQIAAADRAAADVDLEISKTSAERQEATSYQNRLQNLETVLGNHLLWTAFMAELERVSLKSAVYTDILYTPGETEIFLSGRIPSYTDLAKLLVGLEGSPYFSNPVLESSGIKGAEEGGYAFVMFMTFDPEILLKK</sequence>